<keyword evidence="5" id="KW-1185">Reference proteome</keyword>
<dbReference type="WBParaSite" id="TMUE_0000002483.1">
    <property type="protein sequence ID" value="TMUE_0000002483.1"/>
    <property type="gene ID" value="WBGene00298322"/>
</dbReference>
<evidence type="ECO:0000256" key="2">
    <source>
        <dbReference type="PROSITE-ProRule" id="PRU01005"/>
    </source>
</evidence>
<dbReference type="SUPFAM" id="SSF50814">
    <property type="entry name" value="Lipocalins"/>
    <property type="match status" value="1"/>
</dbReference>
<dbReference type="Proteomes" id="UP000046395">
    <property type="component" value="Unassembled WGS sequence"/>
</dbReference>
<sequence>MEIRGCCFVTIILLMVQTVLGQCPCAHGRCSFNNTCLCEKGWVGKKCHRPCQDVYKACPYWKKEGRCVWTKRYTKFFLENCPVICNECEYDPNTVPPGLPLPPYLELLKPLIGEWYYDSPYPTHFPVNFLGGGYTKTVRIMLTEVPLFDTPSLNYTGVARSKLNPDDVQEEKGFLWVRPGVTPSRQVAFMLVTNTGVSMLQEGYLTGNTIHLRTVHDVNHPYSRSEQPFLREMHTLEWNRNCVGTVIRLEQRHCILRHRQERTEKSGSASLKEQKSCSIFPCPSNEPVALYIHTFTLFEGATAQFELQSGCYYSQT</sequence>
<feature type="signal peptide" evidence="3">
    <location>
        <begin position="1"/>
        <end position="21"/>
    </location>
</feature>
<evidence type="ECO:0000313" key="5">
    <source>
        <dbReference type="Proteomes" id="UP000046395"/>
    </source>
</evidence>
<comment type="catalytic activity">
    <reaction evidence="1">
        <text>peroxynitrite = nitrate</text>
        <dbReference type="Rhea" id="RHEA:63116"/>
        <dbReference type="ChEBI" id="CHEBI:17632"/>
        <dbReference type="ChEBI" id="CHEBI:25941"/>
    </reaction>
    <physiologicalReaction direction="left-to-right" evidence="1">
        <dbReference type="Rhea" id="RHEA:63117"/>
    </physiologicalReaction>
</comment>
<evidence type="ECO:0000259" key="4">
    <source>
        <dbReference type="PROSITE" id="PS51670"/>
    </source>
</evidence>
<dbReference type="Pfam" id="PF08768">
    <property type="entry name" value="THAP4_heme-bd"/>
    <property type="match status" value="1"/>
</dbReference>
<dbReference type="Pfam" id="PF01549">
    <property type="entry name" value="ShK"/>
    <property type="match status" value="1"/>
</dbReference>
<feature type="chain" id="PRO_5024350076" evidence="3">
    <location>
        <begin position="22"/>
        <end position="316"/>
    </location>
</feature>
<keyword evidence="3" id="KW-0732">Signal</keyword>
<dbReference type="InterPro" id="IPR012674">
    <property type="entry name" value="Calycin"/>
</dbReference>
<dbReference type="PANTHER" id="PTHR15854:SF4">
    <property type="entry name" value="PEROXYNITRITE ISOMERASE THAP4"/>
    <property type="match status" value="1"/>
</dbReference>
<organism evidence="5 6">
    <name type="scientific">Trichuris muris</name>
    <name type="common">Mouse whipworm</name>
    <dbReference type="NCBI Taxonomy" id="70415"/>
    <lineage>
        <taxon>Eukaryota</taxon>
        <taxon>Metazoa</taxon>
        <taxon>Ecdysozoa</taxon>
        <taxon>Nematoda</taxon>
        <taxon>Enoplea</taxon>
        <taxon>Dorylaimia</taxon>
        <taxon>Trichinellida</taxon>
        <taxon>Trichuridae</taxon>
        <taxon>Trichuris</taxon>
    </lineage>
</organism>
<dbReference type="AlphaFoldDB" id="A0A5S6Q5M5"/>
<dbReference type="Gene3D" id="2.10.25.10">
    <property type="entry name" value="Laminin"/>
    <property type="match status" value="1"/>
</dbReference>
<name>A0A5S6Q5M5_TRIMR</name>
<comment type="caution">
    <text evidence="2">Lacks conserved residue(s) required for the propagation of feature annotation.</text>
</comment>
<evidence type="ECO:0000313" key="6">
    <source>
        <dbReference type="WBParaSite" id="TMUE_0000002483.1"/>
    </source>
</evidence>
<dbReference type="PANTHER" id="PTHR15854">
    <property type="entry name" value="THAP4 PROTEIN"/>
    <property type="match status" value="1"/>
</dbReference>
<dbReference type="Gene3D" id="2.40.128.20">
    <property type="match status" value="1"/>
</dbReference>
<accession>A0A5S6Q5M5</accession>
<dbReference type="PROSITE" id="PS51670">
    <property type="entry name" value="SHKT"/>
    <property type="match status" value="1"/>
</dbReference>
<evidence type="ECO:0000256" key="3">
    <source>
        <dbReference type="SAM" id="SignalP"/>
    </source>
</evidence>
<proteinExistence type="predicted"/>
<protein>
    <submittedName>
        <fullName evidence="6">ShKT domain-containing protein</fullName>
    </submittedName>
</protein>
<dbReference type="InterPro" id="IPR014878">
    <property type="entry name" value="THAP4-like_heme-bd"/>
</dbReference>
<evidence type="ECO:0000256" key="1">
    <source>
        <dbReference type="ARBA" id="ARBA00036993"/>
    </source>
</evidence>
<feature type="domain" description="ShKT" evidence="4">
    <location>
        <begin position="51"/>
        <end position="88"/>
    </location>
</feature>
<dbReference type="InterPro" id="IPR003582">
    <property type="entry name" value="ShKT_dom"/>
</dbReference>
<dbReference type="InterPro" id="IPR045165">
    <property type="entry name" value="Nitrobindin"/>
</dbReference>
<reference evidence="6" key="1">
    <citation type="submission" date="2019-12" db="UniProtKB">
        <authorList>
            <consortium name="WormBaseParasite"/>
        </authorList>
    </citation>
    <scope>IDENTIFICATION</scope>
</reference>